<dbReference type="Pfam" id="PF01593">
    <property type="entry name" value="Amino_oxidase"/>
    <property type="match status" value="1"/>
</dbReference>
<proteinExistence type="inferred from homology"/>
<comment type="similarity">
    <text evidence="1">Belongs to the flavin monoamine oxidase family.</text>
</comment>
<evidence type="ECO:0000313" key="5">
    <source>
        <dbReference type="Proteomes" id="UP000531581"/>
    </source>
</evidence>
<dbReference type="SUPFAM" id="SSF51905">
    <property type="entry name" value="FAD/NAD(P)-binding domain"/>
    <property type="match status" value="1"/>
</dbReference>
<evidence type="ECO:0000313" key="6">
    <source>
        <dbReference type="Proteomes" id="UP000557656"/>
    </source>
</evidence>
<dbReference type="PANTHER" id="PTHR43563:SF1">
    <property type="entry name" value="AMINE OXIDASE [FLAVIN-CONTAINING] B"/>
    <property type="match status" value="1"/>
</dbReference>
<reference evidence="5 6" key="1">
    <citation type="submission" date="2020-05" db="EMBL/GenBank/DDBJ databases">
        <title>Draft Genome Sequences of Sphingomonas sp. Isolated from the International Space Station.</title>
        <authorList>
            <person name="Bijlani S."/>
            <person name="Singh N.K."/>
            <person name="Mason C.E."/>
            <person name="Wang C.C."/>
            <person name="Venkateswaran K."/>
        </authorList>
    </citation>
    <scope>NUCLEOTIDE SEQUENCE [LARGE SCALE GENOMIC DNA]</scope>
    <source>
        <strain evidence="3 6">IIF7SW-B5</strain>
        <strain evidence="4">ISS-IIF7SWP</strain>
    </source>
</reference>
<protein>
    <submittedName>
        <fullName evidence="4">FAD-dependent oxidoreductase</fullName>
    </submittedName>
    <submittedName>
        <fullName evidence="3">NAD(P)-binding protein</fullName>
    </submittedName>
</protein>
<dbReference type="EMBL" id="JABYQV010000012">
    <property type="protein sequence ID" value="NVP32172.1"/>
    <property type="molecule type" value="Genomic_DNA"/>
</dbReference>
<dbReference type="GO" id="GO:0016491">
    <property type="term" value="F:oxidoreductase activity"/>
    <property type="evidence" value="ECO:0007669"/>
    <property type="project" value="InterPro"/>
</dbReference>
<name>A0A7Y7QWV2_9SPHN</name>
<evidence type="ECO:0000259" key="2">
    <source>
        <dbReference type="Pfam" id="PF01593"/>
    </source>
</evidence>
<dbReference type="PANTHER" id="PTHR43563">
    <property type="entry name" value="AMINE OXIDASE"/>
    <property type="match status" value="1"/>
</dbReference>
<comment type="caution">
    <text evidence="4">The sequence shown here is derived from an EMBL/GenBank/DDBJ whole genome shotgun (WGS) entry which is preliminary data.</text>
</comment>
<dbReference type="AlphaFoldDB" id="A0A7Y7QWV2"/>
<dbReference type="InterPro" id="IPR050703">
    <property type="entry name" value="Flavin_MAO"/>
</dbReference>
<dbReference type="Proteomes" id="UP000557656">
    <property type="component" value="Unassembled WGS sequence"/>
</dbReference>
<feature type="domain" description="Amine oxidase" evidence="2">
    <location>
        <begin position="64"/>
        <end position="516"/>
    </location>
</feature>
<dbReference type="EMBL" id="JABEOV010000005">
    <property type="protein sequence ID" value="NNG52426.1"/>
    <property type="molecule type" value="Genomic_DNA"/>
</dbReference>
<dbReference type="InterPro" id="IPR002937">
    <property type="entry name" value="Amino_oxidase"/>
</dbReference>
<dbReference type="RefSeq" id="WP_061778966.1">
    <property type="nucleotide sequence ID" value="NZ_JABEOV010000005.1"/>
</dbReference>
<dbReference type="Gene3D" id="3.50.50.60">
    <property type="entry name" value="FAD/NAD(P)-binding domain"/>
    <property type="match status" value="1"/>
</dbReference>
<sequence>MRLTRRTLIAGAAVAGLLDGCTHPAMAGELGGADLARGHRLRDGGFPEPSSEQHTDIAIIGGGIAGLSAAWTLADAGVAFRLLELEDETGGNARGGRNSVSAYPLGAHYLPIPNPEATRVIALLERLGIITGWQDGKPVFDPYQVVSAPEERLLRLGRWHEGLVPGTALSPEDRRDIAAFFAAMKAFRDRRDDGRPAFAIPMALSSTADDLTALDRISMTQWLDRQGWRSRMLRDYIRYACRDDYGTEPDQVSAWAGIHYFASRRGAAANVDGDLVLTWPEGNAHLARAMAARVRGSIETGRIAWRVERQGDGVVVDSHDVASGHSTRLHARAAILATPRFVTARLVKGVDATGFRYAPWIVANVTVDRPPEGPGFDLAWDNVSATSESLGYVVATHQSLATAPGATVLTWYMPLSRMTPASARRLMLERPLAAWQDIVRDDLLATNPDLDGAIRRIDVWRWGHAMIRPEPGFIWGDARRHAAQPQPPLFFAHSDLSGFSIFEEAHHHGAEAAEQALTSIRGSQV</sequence>
<gene>
    <name evidence="3" type="ORF">HKX05_03580</name>
    <name evidence="4" type="ORF">HLV41_14055</name>
</gene>
<dbReference type="InterPro" id="IPR036188">
    <property type="entry name" value="FAD/NAD-bd_sf"/>
</dbReference>
<evidence type="ECO:0000256" key="1">
    <source>
        <dbReference type="ARBA" id="ARBA00005995"/>
    </source>
</evidence>
<evidence type="ECO:0000313" key="3">
    <source>
        <dbReference type="EMBL" id="NNG52426.1"/>
    </source>
</evidence>
<organism evidence="4 5">
    <name type="scientific">Sphingomonas sanguinis</name>
    <dbReference type="NCBI Taxonomy" id="33051"/>
    <lineage>
        <taxon>Bacteria</taxon>
        <taxon>Pseudomonadati</taxon>
        <taxon>Pseudomonadota</taxon>
        <taxon>Alphaproteobacteria</taxon>
        <taxon>Sphingomonadales</taxon>
        <taxon>Sphingomonadaceae</taxon>
        <taxon>Sphingomonas</taxon>
    </lineage>
</organism>
<dbReference type="Proteomes" id="UP000531581">
    <property type="component" value="Unassembled WGS sequence"/>
</dbReference>
<dbReference type="GeneID" id="78484895"/>
<evidence type="ECO:0000313" key="4">
    <source>
        <dbReference type="EMBL" id="NVP32172.1"/>
    </source>
</evidence>
<keyword evidence="6" id="KW-1185">Reference proteome</keyword>
<accession>A0A7Y7QWV2</accession>